<dbReference type="PANTHER" id="PTHR10039">
    <property type="entry name" value="AMELOGENIN"/>
    <property type="match status" value="1"/>
</dbReference>
<evidence type="ECO:0000259" key="2">
    <source>
        <dbReference type="Pfam" id="PF24883"/>
    </source>
</evidence>
<dbReference type="Proteomes" id="UP001152130">
    <property type="component" value="Unassembled WGS sequence"/>
</dbReference>
<organism evidence="4 5">
    <name type="scientific">Fusarium irregulare</name>
    <dbReference type="NCBI Taxonomy" id="2494466"/>
    <lineage>
        <taxon>Eukaryota</taxon>
        <taxon>Fungi</taxon>
        <taxon>Dikarya</taxon>
        <taxon>Ascomycota</taxon>
        <taxon>Pezizomycotina</taxon>
        <taxon>Sordariomycetes</taxon>
        <taxon>Hypocreomycetidae</taxon>
        <taxon>Hypocreales</taxon>
        <taxon>Nectriaceae</taxon>
        <taxon>Fusarium</taxon>
        <taxon>Fusarium incarnatum-equiseti species complex</taxon>
    </lineage>
</organism>
<dbReference type="InterPro" id="IPR056884">
    <property type="entry name" value="NPHP3-like_N"/>
</dbReference>
<proteinExistence type="predicted"/>
<keyword evidence="1" id="KW-0677">Repeat</keyword>
<dbReference type="AlphaFoldDB" id="A0A9W8UDY0"/>
<dbReference type="EMBL" id="JAPDHF010000004">
    <property type="protein sequence ID" value="KAJ4019500.1"/>
    <property type="molecule type" value="Genomic_DNA"/>
</dbReference>
<feature type="domain" description="Nephrocystin 3-like N-terminal" evidence="2">
    <location>
        <begin position="247"/>
        <end position="414"/>
    </location>
</feature>
<name>A0A9W8UDY0_9HYPO</name>
<evidence type="ECO:0000259" key="3">
    <source>
        <dbReference type="Pfam" id="PF25053"/>
    </source>
</evidence>
<dbReference type="Pfam" id="PF25053">
    <property type="entry name" value="DUF7791"/>
    <property type="match status" value="1"/>
</dbReference>
<dbReference type="Gene3D" id="3.40.50.300">
    <property type="entry name" value="P-loop containing nucleotide triphosphate hydrolases"/>
    <property type="match status" value="1"/>
</dbReference>
<protein>
    <recommendedName>
        <fullName evidence="6">NACHT domain-containing protein</fullName>
    </recommendedName>
</protein>
<evidence type="ECO:0000313" key="4">
    <source>
        <dbReference type="EMBL" id="KAJ4019500.1"/>
    </source>
</evidence>
<keyword evidence="5" id="KW-1185">Reference proteome</keyword>
<dbReference type="PANTHER" id="PTHR10039:SF5">
    <property type="entry name" value="NACHT DOMAIN-CONTAINING PROTEIN"/>
    <property type="match status" value="1"/>
</dbReference>
<gene>
    <name evidence="4" type="ORF">NW766_003233</name>
</gene>
<dbReference type="SUPFAM" id="SSF52540">
    <property type="entry name" value="P-loop containing nucleoside triphosphate hydrolases"/>
    <property type="match status" value="1"/>
</dbReference>
<evidence type="ECO:0000313" key="5">
    <source>
        <dbReference type="Proteomes" id="UP001152130"/>
    </source>
</evidence>
<dbReference type="OrthoDB" id="443402at2759"/>
<dbReference type="InterPro" id="IPR027417">
    <property type="entry name" value="P-loop_NTPase"/>
</dbReference>
<sequence>MAEIVGLIASIMGIIKFSADCLTIIESIRDNQHGRTDQVQELEANLGEYVTFNEQLQKLKEKIERTRKLSDIEQSIISTGRDLESTVQDIKDLIKKLSIRPNAQFKFLEVGRSVANHLVFRNDIKDLYKRLETHNQKTREKLKLLLAGDRHTELWTALQNIRQQHMDLEIRETLRFEDIRRKLDVLVDQKSSDLHNFQKQAGALHTATQELEREEQKGSRQIELLKSLYFQELRQRWDNIDDAAGNTLSWLYDPSRTRFTTWLESESSDIYYITGWAGSGKSTLMKHAFDNSRDRLRKWAGPRTLLCANFFFWNQGFAIQKSLEGLLRSLLYQVLRQAPRLIPSVSMTQPDYESWEKRALMDTFQHVLSESESSTRFCFFIDGLDEFEGDEELVARLITTISESPHVKVCVSSRPRPRFDELSPPLSTTKMQDLTRDSMRRYVGEELQTHLHLQNPEANANFHNRLCDEIADRANGVWLWVRLVLRDLMLALKRKENQRKLQSILNDLPKDLNEYFERIILRVNPLYQMEMARTLLLTVFEVQPLPLYAFYLLDEEIGDEDYAIKAAIAEIPPQKVAKVDEEWQVKIHERGRDLLVVNQCQHPIFLDRPVDFLHRTVRDFLKDQYYQKLQEMSRNAKYPRFIPPISLCRIMLFFLKKQPLLKESDNFKDGCNRMIGLVDELLYYARESENHEDCQETENLQVACILDEADAVNTKIFMGADQDSGKHWTNIRDPPANQGLDLYKEGGNNCWIALAIQAGLVKYRENRGRRGNNRRKQGDHCSTMLYARVD</sequence>
<dbReference type="InterPro" id="IPR056693">
    <property type="entry name" value="DUF7791"/>
</dbReference>
<evidence type="ECO:0008006" key="6">
    <source>
        <dbReference type="Google" id="ProtNLM"/>
    </source>
</evidence>
<dbReference type="Pfam" id="PF24883">
    <property type="entry name" value="NPHP3_N"/>
    <property type="match status" value="1"/>
</dbReference>
<comment type="caution">
    <text evidence="4">The sequence shown here is derived from an EMBL/GenBank/DDBJ whole genome shotgun (WGS) entry which is preliminary data.</text>
</comment>
<reference evidence="4" key="1">
    <citation type="submission" date="2022-10" db="EMBL/GenBank/DDBJ databases">
        <title>Fusarium specimens isolated from Avocado Roots.</title>
        <authorList>
            <person name="Stajich J."/>
            <person name="Roper C."/>
            <person name="Heimlech-Rivalta G."/>
        </authorList>
    </citation>
    <scope>NUCLEOTIDE SEQUENCE</scope>
    <source>
        <strain evidence="4">CF00143</strain>
    </source>
</reference>
<evidence type="ECO:0000256" key="1">
    <source>
        <dbReference type="ARBA" id="ARBA00022737"/>
    </source>
</evidence>
<accession>A0A9W8UDY0</accession>
<feature type="domain" description="DUF7791" evidence="3">
    <location>
        <begin position="523"/>
        <end position="658"/>
    </location>
</feature>